<keyword evidence="3" id="KW-1185">Reference proteome</keyword>
<proteinExistence type="predicted"/>
<comment type="caution">
    <text evidence="2">The sequence shown here is derived from an EMBL/GenBank/DDBJ whole genome shotgun (WGS) entry which is preliminary data.</text>
</comment>
<reference evidence="2" key="1">
    <citation type="journal article" date="2014" name="Int. J. Syst. Evol. Microbiol.">
        <title>Complete genome sequence of Corynebacterium casei LMG S-19264T (=DSM 44701T), isolated from a smear-ripened cheese.</title>
        <authorList>
            <consortium name="US DOE Joint Genome Institute (JGI-PGF)"/>
            <person name="Walter F."/>
            <person name="Albersmeier A."/>
            <person name="Kalinowski J."/>
            <person name="Ruckert C."/>
        </authorList>
    </citation>
    <scope>NUCLEOTIDE SEQUENCE</scope>
    <source>
        <strain evidence="2">CGMCC 1.12360</strain>
    </source>
</reference>
<dbReference type="RefSeq" id="WP_188393295.1">
    <property type="nucleotide sequence ID" value="NZ_BMEV01000087.1"/>
</dbReference>
<name>A0A8J2XHJ4_9BACI</name>
<accession>A0A8J2XHJ4</accession>
<reference evidence="2" key="2">
    <citation type="submission" date="2020-09" db="EMBL/GenBank/DDBJ databases">
        <authorList>
            <person name="Sun Q."/>
            <person name="Zhou Y."/>
        </authorList>
    </citation>
    <scope>NUCLEOTIDE SEQUENCE</scope>
    <source>
        <strain evidence="2">CGMCC 1.12360</strain>
    </source>
</reference>
<dbReference type="Pfam" id="PF13026">
    <property type="entry name" value="DUF3887"/>
    <property type="match status" value="1"/>
</dbReference>
<dbReference type="EMBL" id="BMEV01000087">
    <property type="protein sequence ID" value="GFZ89193.1"/>
    <property type="molecule type" value="Genomic_DNA"/>
</dbReference>
<evidence type="ECO:0000313" key="2">
    <source>
        <dbReference type="EMBL" id="GFZ89193.1"/>
    </source>
</evidence>
<dbReference type="Gene3D" id="3.10.450.590">
    <property type="match status" value="1"/>
</dbReference>
<evidence type="ECO:0000259" key="1">
    <source>
        <dbReference type="Pfam" id="PF13026"/>
    </source>
</evidence>
<protein>
    <recommendedName>
        <fullName evidence="1">DUF3887 domain-containing protein</fullName>
    </recommendedName>
</protein>
<organism evidence="2 3">
    <name type="scientific">Compostibacillus humi</name>
    <dbReference type="NCBI Taxonomy" id="1245525"/>
    <lineage>
        <taxon>Bacteria</taxon>
        <taxon>Bacillati</taxon>
        <taxon>Bacillota</taxon>
        <taxon>Bacilli</taxon>
        <taxon>Bacillales</taxon>
        <taxon>Bacillaceae</taxon>
        <taxon>Compostibacillus</taxon>
    </lineage>
</organism>
<dbReference type="Proteomes" id="UP000602050">
    <property type="component" value="Unassembled WGS sequence"/>
</dbReference>
<feature type="domain" description="DUF3887" evidence="1">
    <location>
        <begin position="42"/>
        <end position="132"/>
    </location>
</feature>
<evidence type="ECO:0000313" key="3">
    <source>
        <dbReference type="Proteomes" id="UP000602050"/>
    </source>
</evidence>
<dbReference type="AlphaFoldDB" id="A0A8J2XHJ4"/>
<gene>
    <name evidence="2" type="ORF">GCM10010978_30780</name>
</gene>
<sequence>MRYLHFILSILLGILALSGCGGEEEHDSFQESSEQEANIVFAEEFIMFLSEGQFDKATEYFDETMKEDLPAKELENVWSSLEKEFGPFQKQQYQKTEKVSDEYETVLLEGNFEKGNVIFQVTLDQDERIAGFYILEPTEN</sequence>
<dbReference type="InterPro" id="IPR024981">
    <property type="entry name" value="DUF3887"/>
</dbReference>
<dbReference type="PROSITE" id="PS51257">
    <property type="entry name" value="PROKAR_LIPOPROTEIN"/>
    <property type="match status" value="1"/>
</dbReference>